<protein>
    <submittedName>
        <fullName evidence="2">Uncharacterized protein</fullName>
    </submittedName>
</protein>
<evidence type="ECO:0000256" key="1">
    <source>
        <dbReference type="SAM" id="MobiDB-lite"/>
    </source>
</evidence>
<name>A0A0A9H297_ARUDO</name>
<reference evidence="2" key="1">
    <citation type="submission" date="2014-09" db="EMBL/GenBank/DDBJ databases">
        <authorList>
            <person name="Magalhaes I.L.F."/>
            <person name="Oliveira U."/>
            <person name="Santos F.R."/>
            <person name="Vidigal T.H.D.A."/>
            <person name="Brescovit A.D."/>
            <person name="Santos A.J."/>
        </authorList>
    </citation>
    <scope>NUCLEOTIDE SEQUENCE</scope>
    <source>
        <tissue evidence="2">Shoot tissue taken approximately 20 cm above the soil surface</tissue>
    </source>
</reference>
<evidence type="ECO:0000313" key="2">
    <source>
        <dbReference type="EMBL" id="JAE28956.1"/>
    </source>
</evidence>
<organism evidence="2">
    <name type="scientific">Arundo donax</name>
    <name type="common">Giant reed</name>
    <name type="synonym">Donax arundinaceus</name>
    <dbReference type="NCBI Taxonomy" id="35708"/>
    <lineage>
        <taxon>Eukaryota</taxon>
        <taxon>Viridiplantae</taxon>
        <taxon>Streptophyta</taxon>
        <taxon>Embryophyta</taxon>
        <taxon>Tracheophyta</taxon>
        <taxon>Spermatophyta</taxon>
        <taxon>Magnoliopsida</taxon>
        <taxon>Liliopsida</taxon>
        <taxon>Poales</taxon>
        <taxon>Poaceae</taxon>
        <taxon>PACMAD clade</taxon>
        <taxon>Arundinoideae</taxon>
        <taxon>Arundineae</taxon>
        <taxon>Arundo</taxon>
    </lineage>
</organism>
<dbReference type="AlphaFoldDB" id="A0A0A9H297"/>
<dbReference type="EMBL" id="GBRH01168940">
    <property type="protein sequence ID" value="JAE28956.1"/>
    <property type="molecule type" value="Transcribed_RNA"/>
</dbReference>
<reference evidence="2" key="2">
    <citation type="journal article" date="2015" name="Data Brief">
        <title>Shoot transcriptome of the giant reed, Arundo donax.</title>
        <authorList>
            <person name="Barrero R.A."/>
            <person name="Guerrero F.D."/>
            <person name="Moolhuijzen P."/>
            <person name="Goolsby J.A."/>
            <person name="Tidwell J."/>
            <person name="Bellgard S.E."/>
            <person name="Bellgard M.I."/>
        </authorList>
    </citation>
    <scope>NUCLEOTIDE SEQUENCE</scope>
    <source>
        <tissue evidence="2">Shoot tissue taken approximately 20 cm above the soil surface</tissue>
    </source>
</reference>
<accession>A0A0A9H297</accession>
<proteinExistence type="predicted"/>
<feature type="region of interest" description="Disordered" evidence="1">
    <location>
        <begin position="1"/>
        <end position="31"/>
    </location>
</feature>
<sequence>MSGGSGHMGAPTVDGRPRKSAGPVFGAGANNPSAALRNMLISPVKRPQLSRNRQHMFTL</sequence>